<protein>
    <submittedName>
        <fullName evidence="2">Uncharacterized protein</fullName>
    </submittedName>
</protein>
<evidence type="ECO:0000256" key="1">
    <source>
        <dbReference type="SAM" id="MobiDB-lite"/>
    </source>
</evidence>
<accession>A0A8J2LAF4</accession>
<gene>
    <name evidence="2" type="ORF">AFUS01_LOCUS41450</name>
</gene>
<feature type="non-terminal residue" evidence="2">
    <location>
        <position position="1"/>
    </location>
</feature>
<organism evidence="2 3">
    <name type="scientific">Allacma fusca</name>
    <dbReference type="NCBI Taxonomy" id="39272"/>
    <lineage>
        <taxon>Eukaryota</taxon>
        <taxon>Metazoa</taxon>
        <taxon>Ecdysozoa</taxon>
        <taxon>Arthropoda</taxon>
        <taxon>Hexapoda</taxon>
        <taxon>Collembola</taxon>
        <taxon>Symphypleona</taxon>
        <taxon>Sminthuridae</taxon>
        <taxon>Allacma</taxon>
    </lineage>
</organism>
<keyword evidence="3" id="KW-1185">Reference proteome</keyword>
<feature type="non-terminal residue" evidence="2">
    <location>
        <position position="126"/>
    </location>
</feature>
<comment type="caution">
    <text evidence="2">The sequence shown here is derived from an EMBL/GenBank/DDBJ whole genome shotgun (WGS) entry which is preliminary data.</text>
</comment>
<reference evidence="2" key="1">
    <citation type="submission" date="2021-06" db="EMBL/GenBank/DDBJ databases">
        <authorList>
            <person name="Hodson N. C."/>
            <person name="Mongue J. A."/>
            <person name="Jaron S. K."/>
        </authorList>
    </citation>
    <scope>NUCLEOTIDE SEQUENCE</scope>
</reference>
<proteinExistence type="predicted"/>
<dbReference type="EMBL" id="CAJVCH010561741">
    <property type="protein sequence ID" value="CAG7831723.1"/>
    <property type="molecule type" value="Genomic_DNA"/>
</dbReference>
<dbReference type="OrthoDB" id="6752769at2759"/>
<evidence type="ECO:0000313" key="2">
    <source>
        <dbReference type="EMBL" id="CAG7831723.1"/>
    </source>
</evidence>
<sequence length="126" mass="14163">TAMMVTDANVAELWKLDTIGIRDATECQTREDLEHAAMEYFQRSTTRLPDGRFEVALPWVEGHPILPSNEEVARKRLEVPVDELENSSHYLPHRAVIKDSSETTKVRPVFDASSKPKGGVSLNDCL</sequence>
<dbReference type="Proteomes" id="UP000708208">
    <property type="component" value="Unassembled WGS sequence"/>
</dbReference>
<feature type="region of interest" description="Disordered" evidence="1">
    <location>
        <begin position="102"/>
        <end position="126"/>
    </location>
</feature>
<dbReference type="AlphaFoldDB" id="A0A8J2LAF4"/>
<name>A0A8J2LAF4_9HEXA</name>
<evidence type="ECO:0000313" key="3">
    <source>
        <dbReference type="Proteomes" id="UP000708208"/>
    </source>
</evidence>